<dbReference type="Proteomes" id="UP001057452">
    <property type="component" value="Chromosome 3"/>
</dbReference>
<sequence>MHQRWTGPKRSSPPSLQRSPIPIHAPSLTTPCSAANGLSSELVVLMLFGNASTYVLPQGLNQISVY</sequence>
<protein>
    <submittedName>
        <fullName evidence="1">Uncharacterized protein</fullName>
    </submittedName>
</protein>
<dbReference type="EMBL" id="CM043787">
    <property type="protein sequence ID" value="KAI4830807.1"/>
    <property type="molecule type" value="Genomic_DNA"/>
</dbReference>
<proteinExistence type="predicted"/>
<evidence type="ECO:0000313" key="1">
    <source>
        <dbReference type="EMBL" id="KAI4830807.1"/>
    </source>
</evidence>
<reference evidence="1" key="1">
    <citation type="submission" date="2022-05" db="EMBL/GenBank/DDBJ databases">
        <title>Chromosome-level genome of Chaenocephalus aceratus.</title>
        <authorList>
            <person name="Park H."/>
        </authorList>
    </citation>
    <scope>NUCLEOTIDE SEQUENCE</scope>
    <source>
        <strain evidence="1">KU_202001</strain>
    </source>
</reference>
<comment type="caution">
    <text evidence="1">The sequence shown here is derived from an EMBL/GenBank/DDBJ whole genome shotgun (WGS) entry which is preliminary data.</text>
</comment>
<evidence type="ECO:0000313" key="2">
    <source>
        <dbReference type="Proteomes" id="UP001057452"/>
    </source>
</evidence>
<organism evidence="1 2">
    <name type="scientific">Chaenocephalus aceratus</name>
    <name type="common">Blackfin icefish</name>
    <name type="synonym">Chaenichthys aceratus</name>
    <dbReference type="NCBI Taxonomy" id="36190"/>
    <lineage>
        <taxon>Eukaryota</taxon>
        <taxon>Metazoa</taxon>
        <taxon>Chordata</taxon>
        <taxon>Craniata</taxon>
        <taxon>Vertebrata</taxon>
        <taxon>Euteleostomi</taxon>
        <taxon>Actinopterygii</taxon>
        <taxon>Neopterygii</taxon>
        <taxon>Teleostei</taxon>
        <taxon>Neoteleostei</taxon>
        <taxon>Acanthomorphata</taxon>
        <taxon>Eupercaria</taxon>
        <taxon>Perciformes</taxon>
        <taxon>Notothenioidei</taxon>
        <taxon>Channichthyidae</taxon>
        <taxon>Chaenocephalus</taxon>
    </lineage>
</organism>
<keyword evidence="2" id="KW-1185">Reference proteome</keyword>
<accession>A0ACB9XUP7</accession>
<gene>
    <name evidence="1" type="ORF">KUCAC02_002414</name>
</gene>
<name>A0ACB9XUP7_CHAAC</name>